<sequence>MPDLLEIGRRGQGESKELNTPAPLTLLEKLAVKEIEMNGASRLLLRYSAGKTDSGFLRLREAGQAIHM</sequence>
<dbReference type="EMBL" id="CP035758">
    <property type="protein sequence ID" value="QBD80652.1"/>
    <property type="molecule type" value="Genomic_DNA"/>
</dbReference>
<name>A0A4P6JYS3_KTERU</name>
<dbReference type="AlphaFoldDB" id="A0A4P6JYS3"/>
<reference evidence="1 2" key="1">
    <citation type="submission" date="2019-01" db="EMBL/GenBank/DDBJ databases">
        <title>Ktedonosporobacter rubrisoli SCAWS-G2.</title>
        <authorList>
            <person name="Huang Y."/>
            <person name="Yan B."/>
        </authorList>
    </citation>
    <scope>NUCLEOTIDE SEQUENCE [LARGE SCALE GENOMIC DNA]</scope>
    <source>
        <strain evidence="1 2">SCAWS-G2</strain>
    </source>
</reference>
<dbReference type="KEGG" id="kbs:EPA93_33645"/>
<organism evidence="1 2">
    <name type="scientific">Ktedonosporobacter rubrisoli</name>
    <dbReference type="NCBI Taxonomy" id="2509675"/>
    <lineage>
        <taxon>Bacteria</taxon>
        <taxon>Bacillati</taxon>
        <taxon>Chloroflexota</taxon>
        <taxon>Ktedonobacteria</taxon>
        <taxon>Ktedonobacterales</taxon>
        <taxon>Ktedonosporobacteraceae</taxon>
        <taxon>Ktedonosporobacter</taxon>
    </lineage>
</organism>
<dbReference type="RefSeq" id="WP_129891716.1">
    <property type="nucleotide sequence ID" value="NZ_CP035758.1"/>
</dbReference>
<proteinExistence type="predicted"/>
<evidence type="ECO:0000313" key="1">
    <source>
        <dbReference type="EMBL" id="QBD80652.1"/>
    </source>
</evidence>
<dbReference type="Proteomes" id="UP000290365">
    <property type="component" value="Chromosome"/>
</dbReference>
<protein>
    <submittedName>
        <fullName evidence="1">Uncharacterized protein</fullName>
    </submittedName>
</protein>
<gene>
    <name evidence="1" type="ORF">EPA93_33645</name>
</gene>
<accession>A0A4P6JYS3</accession>
<keyword evidence="2" id="KW-1185">Reference proteome</keyword>
<evidence type="ECO:0000313" key="2">
    <source>
        <dbReference type="Proteomes" id="UP000290365"/>
    </source>
</evidence>